<dbReference type="SUPFAM" id="SSF55729">
    <property type="entry name" value="Acyl-CoA N-acyltransferases (Nat)"/>
    <property type="match status" value="1"/>
</dbReference>
<organism evidence="1 2">
    <name type="scientific">Hymenobacter antarcticus</name>
    <dbReference type="NCBI Taxonomy" id="486270"/>
    <lineage>
        <taxon>Bacteria</taxon>
        <taxon>Pseudomonadati</taxon>
        <taxon>Bacteroidota</taxon>
        <taxon>Cytophagia</taxon>
        <taxon>Cytophagales</taxon>
        <taxon>Hymenobacteraceae</taxon>
        <taxon>Hymenobacter</taxon>
    </lineage>
</organism>
<dbReference type="Proteomes" id="UP001501556">
    <property type="component" value="Unassembled WGS sequence"/>
</dbReference>
<proteinExistence type="predicted"/>
<gene>
    <name evidence="1" type="ORF">GCM10022407_35490</name>
</gene>
<name>A0ABP7QVJ2_9BACT</name>
<evidence type="ECO:0000313" key="1">
    <source>
        <dbReference type="EMBL" id="GAA3987786.1"/>
    </source>
</evidence>
<comment type="caution">
    <text evidence="1">The sequence shown here is derived from an EMBL/GenBank/DDBJ whole genome shotgun (WGS) entry which is preliminary data.</text>
</comment>
<accession>A0ABP7QVJ2</accession>
<dbReference type="Gene3D" id="3.40.630.30">
    <property type="match status" value="1"/>
</dbReference>
<sequence>MAGEVITNIPTAGLVDGALVTARAAKLALQSPYHILRELAVTPQQERFGTGAALRFAAESQGEVLSMASGHGQWLLQGLPWDSDYFGTPTYRLFTGLFGADAEAGQLEASAAALRWELAGRGPFYAFSVVPAEDVALLQALTGGGWRLVETRLNFYCPTAAATLPAPAPVRLALPEEAAAIGQIAAAARNSYDRFHADPWFGEERADAFLERYAASAVAGATADAVLLPDEPGLPVDSFLAISDTPAAPDLPGSAFSRVLLTAVGPRNRGWHVKLVAETVRRAAGLGFPYILMTTQATNGAVFRTCEKLGFRLGSTSHVLACYTA</sequence>
<keyword evidence="2" id="KW-1185">Reference proteome</keyword>
<dbReference type="EMBL" id="BAABDI010000032">
    <property type="protein sequence ID" value="GAA3987786.1"/>
    <property type="molecule type" value="Genomic_DNA"/>
</dbReference>
<evidence type="ECO:0008006" key="3">
    <source>
        <dbReference type="Google" id="ProtNLM"/>
    </source>
</evidence>
<evidence type="ECO:0000313" key="2">
    <source>
        <dbReference type="Proteomes" id="UP001501556"/>
    </source>
</evidence>
<dbReference type="InterPro" id="IPR016181">
    <property type="entry name" value="Acyl_CoA_acyltransferase"/>
</dbReference>
<reference evidence="2" key="1">
    <citation type="journal article" date="2019" name="Int. J. Syst. Evol. Microbiol.">
        <title>The Global Catalogue of Microorganisms (GCM) 10K type strain sequencing project: providing services to taxonomists for standard genome sequencing and annotation.</title>
        <authorList>
            <consortium name="The Broad Institute Genomics Platform"/>
            <consortium name="The Broad Institute Genome Sequencing Center for Infectious Disease"/>
            <person name="Wu L."/>
            <person name="Ma J."/>
        </authorList>
    </citation>
    <scope>NUCLEOTIDE SEQUENCE [LARGE SCALE GENOMIC DNA]</scope>
    <source>
        <strain evidence="2">JCM 17217</strain>
    </source>
</reference>
<protein>
    <recommendedName>
        <fullName evidence="3">dTDP-4-amino-4,6-dideoxy-D-galactose acyltransferase</fullName>
    </recommendedName>
</protein>